<dbReference type="AlphaFoldDB" id="A0A917PD50"/>
<keyword evidence="3" id="KW-1185">Reference proteome</keyword>
<organism evidence="2 3">
    <name type="scientific">Streptomyces lacrimifluminis</name>
    <dbReference type="NCBI Taxonomy" id="1500077"/>
    <lineage>
        <taxon>Bacteria</taxon>
        <taxon>Bacillati</taxon>
        <taxon>Actinomycetota</taxon>
        <taxon>Actinomycetes</taxon>
        <taxon>Kitasatosporales</taxon>
        <taxon>Streptomycetaceae</taxon>
        <taxon>Streptomyces</taxon>
    </lineage>
</organism>
<dbReference type="InterPro" id="IPR029062">
    <property type="entry name" value="Class_I_gatase-like"/>
</dbReference>
<dbReference type="InterPro" id="IPR013738">
    <property type="entry name" value="Beta_galactosidase_Trimer"/>
</dbReference>
<reference evidence="2" key="2">
    <citation type="submission" date="2020-09" db="EMBL/GenBank/DDBJ databases">
        <authorList>
            <person name="Sun Q."/>
            <person name="Zhou Y."/>
        </authorList>
    </citation>
    <scope>NUCLEOTIDE SEQUENCE</scope>
    <source>
        <strain evidence="2">CGMCC 4.7272</strain>
    </source>
</reference>
<evidence type="ECO:0000313" key="2">
    <source>
        <dbReference type="EMBL" id="GGJ71585.1"/>
    </source>
</evidence>
<dbReference type="GO" id="GO:0004565">
    <property type="term" value="F:beta-galactosidase activity"/>
    <property type="evidence" value="ECO:0007669"/>
    <property type="project" value="InterPro"/>
</dbReference>
<proteinExistence type="predicted"/>
<reference evidence="2" key="1">
    <citation type="journal article" date="2014" name="Int. J. Syst. Evol. Microbiol.">
        <title>Complete genome sequence of Corynebacterium casei LMG S-19264T (=DSM 44701T), isolated from a smear-ripened cheese.</title>
        <authorList>
            <consortium name="US DOE Joint Genome Institute (JGI-PGF)"/>
            <person name="Walter F."/>
            <person name="Albersmeier A."/>
            <person name="Kalinowski J."/>
            <person name="Ruckert C."/>
        </authorList>
    </citation>
    <scope>NUCLEOTIDE SEQUENCE</scope>
    <source>
        <strain evidence="2">CGMCC 4.7272</strain>
    </source>
</reference>
<protein>
    <recommendedName>
        <fullName evidence="1">Beta-galactosidase trimerisation domain-containing protein</fullName>
    </recommendedName>
</protein>
<sequence length="150" mass="16066">MRGLPVGPLRLPDSATASHWADGLTVTDAEPLVTYDHPHFGRWAAVTTRRHGAGRVTYVGTVPGRDLARELASWLAPAARSVWGDLPASVTATTGTAEDGRRVHIVHNWSWEPARVTAPADLTDVLNTGPVPAGTELDLGAWDVRVFSTD</sequence>
<dbReference type="Gene3D" id="2.60.40.1180">
    <property type="entry name" value="Golgi alpha-mannosidase II"/>
    <property type="match status" value="1"/>
</dbReference>
<gene>
    <name evidence="2" type="ORF">GCM10012282_80590</name>
</gene>
<dbReference type="Gene3D" id="3.40.50.880">
    <property type="match status" value="1"/>
</dbReference>
<evidence type="ECO:0000313" key="3">
    <source>
        <dbReference type="Proteomes" id="UP000625682"/>
    </source>
</evidence>
<comment type="caution">
    <text evidence="2">The sequence shown here is derived from an EMBL/GenBank/DDBJ whole genome shotgun (WGS) entry which is preliminary data.</text>
</comment>
<accession>A0A917PD50</accession>
<feature type="domain" description="Beta-galactosidase trimerisation" evidence="1">
    <location>
        <begin position="14"/>
        <end position="76"/>
    </location>
</feature>
<dbReference type="InterPro" id="IPR013780">
    <property type="entry name" value="Glyco_hydro_b"/>
</dbReference>
<dbReference type="SUPFAM" id="SSF52317">
    <property type="entry name" value="Class I glutamine amidotransferase-like"/>
    <property type="match status" value="1"/>
</dbReference>
<dbReference type="EMBL" id="BMMU01000071">
    <property type="protein sequence ID" value="GGJ71585.1"/>
    <property type="molecule type" value="Genomic_DNA"/>
</dbReference>
<dbReference type="RefSeq" id="WP_229695715.1">
    <property type="nucleotide sequence ID" value="NZ_BMMU01000071.1"/>
</dbReference>
<name>A0A917PD50_9ACTN</name>
<evidence type="ECO:0000259" key="1">
    <source>
        <dbReference type="Pfam" id="PF08532"/>
    </source>
</evidence>
<dbReference type="GO" id="GO:0005975">
    <property type="term" value="P:carbohydrate metabolic process"/>
    <property type="evidence" value="ECO:0007669"/>
    <property type="project" value="InterPro"/>
</dbReference>
<dbReference type="Pfam" id="PF08532">
    <property type="entry name" value="Glyco_hydro_42M"/>
    <property type="match status" value="1"/>
</dbReference>
<dbReference type="Proteomes" id="UP000625682">
    <property type="component" value="Unassembled WGS sequence"/>
</dbReference>